<dbReference type="EMBL" id="PCWO01000003">
    <property type="protein sequence ID" value="PIR05219.1"/>
    <property type="molecule type" value="Genomic_DNA"/>
</dbReference>
<evidence type="ECO:0000256" key="2">
    <source>
        <dbReference type="ARBA" id="ARBA00022741"/>
    </source>
</evidence>
<dbReference type="Proteomes" id="UP000229893">
    <property type="component" value="Unassembled WGS sequence"/>
</dbReference>
<dbReference type="AlphaFoldDB" id="A0A2H0N8L8"/>
<name>A0A2H0N8L8_9BACT</name>
<evidence type="ECO:0000256" key="1">
    <source>
        <dbReference type="ARBA" id="ARBA00022679"/>
    </source>
</evidence>
<dbReference type="GO" id="GO:0005524">
    <property type="term" value="F:ATP binding"/>
    <property type="evidence" value="ECO:0007669"/>
    <property type="project" value="UniProtKB-UniRule"/>
</dbReference>
<keyword evidence="4" id="KW-0169">Cobalamin biosynthesis</keyword>
<accession>A0A2H0N8L8</accession>
<dbReference type="NCBIfam" id="TIGR00636">
    <property type="entry name" value="PduO_Nterm"/>
    <property type="match status" value="1"/>
</dbReference>
<comment type="caution">
    <text evidence="6">The sequence shown here is derived from an EMBL/GenBank/DDBJ whole genome shotgun (WGS) entry which is preliminary data.</text>
</comment>
<gene>
    <name evidence="6" type="ORF">COV57_00295</name>
</gene>
<dbReference type="GO" id="GO:0009236">
    <property type="term" value="P:cobalamin biosynthetic process"/>
    <property type="evidence" value="ECO:0007669"/>
    <property type="project" value="UniProtKB-UniRule"/>
</dbReference>
<dbReference type="PANTHER" id="PTHR12213:SF0">
    <property type="entry name" value="CORRINOID ADENOSYLTRANSFERASE MMAB"/>
    <property type="match status" value="1"/>
</dbReference>
<dbReference type="PANTHER" id="PTHR12213">
    <property type="entry name" value="CORRINOID ADENOSYLTRANSFERASE"/>
    <property type="match status" value="1"/>
</dbReference>
<feature type="domain" description="Cobalamin adenosyltransferase-like" evidence="5">
    <location>
        <begin position="10"/>
        <end position="176"/>
    </location>
</feature>
<comment type="catalytic activity">
    <reaction evidence="4">
        <text>2 cob(II)yrinate a,c diamide + reduced [electron-transfer flavoprotein] + 2 ATP = 2 adenosylcob(III)yrinate a,c-diamide + 2 triphosphate + oxidized [electron-transfer flavoprotein] + 3 H(+)</text>
        <dbReference type="Rhea" id="RHEA:11528"/>
        <dbReference type="Rhea" id="RHEA-COMP:10685"/>
        <dbReference type="Rhea" id="RHEA-COMP:10686"/>
        <dbReference type="ChEBI" id="CHEBI:15378"/>
        <dbReference type="ChEBI" id="CHEBI:18036"/>
        <dbReference type="ChEBI" id="CHEBI:30616"/>
        <dbReference type="ChEBI" id="CHEBI:57692"/>
        <dbReference type="ChEBI" id="CHEBI:58307"/>
        <dbReference type="ChEBI" id="CHEBI:58503"/>
        <dbReference type="ChEBI" id="CHEBI:58537"/>
        <dbReference type="EC" id="2.5.1.17"/>
    </reaction>
</comment>
<proteinExistence type="inferred from homology"/>
<dbReference type="SUPFAM" id="SSF89028">
    <property type="entry name" value="Cobalamin adenosyltransferase-like"/>
    <property type="match status" value="1"/>
</dbReference>
<evidence type="ECO:0000256" key="4">
    <source>
        <dbReference type="RuleBase" id="RU366026"/>
    </source>
</evidence>
<comment type="pathway">
    <text evidence="4">Cofactor biosynthesis; adenosylcobalamin biosynthesis; adenosylcobalamin from cob(II)yrinate a,c-diamide: step 2/7.</text>
</comment>
<evidence type="ECO:0000259" key="5">
    <source>
        <dbReference type="Pfam" id="PF01923"/>
    </source>
</evidence>
<sequence>MFFVIISLMLYTRKGDLGTSKVLNKEERISKDSLLFEVLGSVDELNAWLGVCKFKSKDMLSEIMDLKIFNIVDRLQQDLFIIQAELAGAEMKISEDKIIWMEKITDEIEKVLPKIESFFVPGGSEESALLDVGRTIARRVERVLIRGINKGEALVCDNTRRYLNRLSSVLYALVRLANIEEGVKEERPNYN</sequence>
<dbReference type="InterPro" id="IPR036451">
    <property type="entry name" value="CblAdoTrfase-like_sf"/>
</dbReference>
<dbReference type="Pfam" id="PF01923">
    <property type="entry name" value="Cob_adeno_trans"/>
    <property type="match status" value="1"/>
</dbReference>
<comment type="similarity">
    <text evidence="4">Belongs to the Cob(I)alamin adenosyltransferase family.</text>
</comment>
<evidence type="ECO:0000313" key="6">
    <source>
        <dbReference type="EMBL" id="PIR05219.1"/>
    </source>
</evidence>
<reference evidence="6 7" key="1">
    <citation type="submission" date="2017-09" db="EMBL/GenBank/DDBJ databases">
        <title>Depth-based differentiation of microbial function through sediment-hosted aquifers and enrichment of novel symbionts in the deep terrestrial subsurface.</title>
        <authorList>
            <person name="Probst A.J."/>
            <person name="Ladd B."/>
            <person name="Jarett J.K."/>
            <person name="Geller-Mcgrath D.E."/>
            <person name="Sieber C.M."/>
            <person name="Emerson J.B."/>
            <person name="Anantharaman K."/>
            <person name="Thomas B.C."/>
            <person name="Malmstrom R."/>
            <person name="Stieglmeier M."/>
            <person name="Klingl A."/>
            <person name="Woyke T."/>
            <person name="Ryan C.M."/>
            <person name="Banfield J.F."/>
        </authorList>
    </citation>
    <scope>NUCLEOTIDE SEQUENCE [LARGE SCALE GENOMIC DNA]</scope>
    <source>
        <strain evidence="6">CG11_big_fil_rev_8_21_14_0_20_35_14</strain>
    </source>
</reference>
<dbReference type="GO" id="GO:0008817">
    <property type="term" value="F:corrinoid adenosyltransferase activity"/>
    <property type="evidence" value="ECO:0007669"/>
    <property type="project" value="UniProtKB-UniRule"/>
</dbReference>
<evidence type="ECO:0000256" key="3">
    <source>
        <dbReference type="ARBA" id="ARBA00022840"/>
    </source>
</evidence>
<dbReference type="InterPro" id="IPR029499">
    <property type="entry name" value="PduO-typ"/>
</dbReference>
<protein>
    <recommendedName>
        <fullName evidence="4">Corrinoid adenosyltransferase</fullName>
        <ecNumber evidence="4">2.5.1.17</ecNumber>
    </recommendedName>
    <alternativeName>
        <fullName evidence="4">Cob(II)alamin adenosyltransferase</fullName>
    </alternativeName>
    <alternativeName>
        <fullName evidence="4">Cob(II)yrinic acid a,c-diamide adenosyltransferase</fullName>
    </alternativeName>
    <alternativeName>
        <fullName evidence="4">Cobinamide/cobalamin adenosyltransferase</fullName>
    </alternativeName>
</protein>
<evidence type="ECO:0000313" key="7">
    <source>
        <dbReference type="Proteomes" id="UP000229893"/>
    </source>
</evidence>
<keyword evidence="1 4" id="KW-0808">Transferase</keyword>
<comment type="catalytic activity">
    <reaction evidence="4">
        <text>2 cob(II)alamin + reduced [electron-transfer flavoprotein] + 2 ATP = 2 adenosylcob(III)alamin + 2 triphosphate + oxidized [electron-transfer flavoprotein] + 3 H(+)</text>
        <dbReference type="Rhea" id="RHEA:28671"/>
        <dbReference type="Rhea" id="RHEA-COMP:10685"/>
        <dbReference type="Rhea" id="RHEA-COMP:10686"/>
        <dbReference type="ChEBI" id="CHEBI:15378"/>
        <dbReference type="ChEBI" id="CHEBI:16304"/>
        <dbReference type="ChEBI" id="CHEBI:18036"/>
        <dbReference type="ChEBI" id="CHEBI:18408"/>
        <dbReference type="ChEBI" id="CHEBI:30616"/>
        <dbReference type="ChEBI" id="CHEBI:57692"/>
        <dbReference type="ChEBI" id="CHEBI:58307"/>
        <dbReference type="EC" id="2.5.1.17"/>
    </reaction>
</comment>
<dbReference type="Gene3D" id="1.20.1200.10">
    <property type="entry name" value="Cobalamin adenosyltransferase-like"/>
    <property type="match status" value="1"/>
</dbReference>
<dbReference type="UniPathway" id="UPA00148">
    <property type="reaction ID" value="UER00233"/>
</dbReference>
<dbReference type="EC" id="2.5.1.17" evidence="4"/>
<keyword evidence="2 4" id="KW-0547">Nucleotide-binding</keyword>
<organism evidence="6 7">
    <name type="scientific">Candidatus Liptonbacteria bacterium CG11_big_fil_rev_8_21_14_0_20_35_14</name>
    <dbReference type="NCBI Taxonomy" id="1974634"/>
    <lineage>
        <taxon>Bacteria</taxon>
        <taxon>Candidatus Liptoniibacteriota</taxon>
    </lineage>
</organism>
<keyword evidence="3 4" id="KW-0067">ATP-binding</keyword>
<dbReference type="InterPro" id="IPR016030">
    <property type="entry name" value="CblAdoTrfase-like"/>
</dbReference>